<name>A0ACC0VIH2_9STRA</name>
<proteinExistence type="predicted"/>
<dbReference type="EMBL" id="CM047587">
    <property type="protein sequence ID" value="KAI9906234.1"/>
    <property type="molecule type" value="Genomic_DNA"/>
</dbReference>
<reference evidence="1 2" key="1">
    <citation type="journal article" date="2022" name="bioRxiv">
        <title>The genome of the oomycete Peronosclerospora sorghi, a cosmopolitan pathogen of maize and sorghum, is inflated with dispersed pseudogenes.</title>
        <authorList>
            <person name="Fletcher K."/>
            <person name="Martin F."/>
            <person name="Isakeit T."/>
            <person name="Cavanaugh K."/>
            <person name="Magill C."/>
            <person name="Michelmore R."/>
        </authorList>
    </citation>
    <scope>NUCLEOTIDE SEQUENCE [LARGE SCALE GENOMIC DNA]</scope>
    <source>
        <strain evidence="1">P6</strain>
    </source>
</reference>
<sequence>MLPDFIKPVKPVADFIKLVINVSTRIPCSDEWRLLADLVNLLKPFEAVTVQRGGSYYSTFSTVIPCRYNPKTPLIEQRNSSGVHPSVSRVAGAMYNIFDDKCKAPGVHAFIAAIWILVSRPLRGRRPTKIGRKETPTNEDGSQSDDEDDEGSTPVGLRARGGFDLLSEVIMLGGDHVDDIEVEQELEDELTRYDKLKFDLKYFRGKQKEFDNFDVIAWWNGNSGLFPILAKIALKYASVPGNSVPAERLFSGAGLTVTKK</sequence>
<dbReference type="Proteomes" id="UP001163321">
    <property type="component" value="Chromosome 8"/>
</dbReference>
<comment type="caution">
    <text evidence="1">The sequence shown here is derived from an EMBL/GenBank/DDBJ whole genome shotgun (WGS) entry which is preliminary data.</text>
</comment>
<organism evidence="1 2">
    <name type="scientific">Peronosclerospora sorghi</name>
    <dbReference type="NCBI Taxonomy" id="230839"/>
    <lineage>
        <taxon>Eukaryota</taxon>
        <taxon>Sar</taxon>
        <taxon>Stramenopiles</taxon>
        <taxon>Oomycota</taxon>
        <taxon>Peronosporomycetes</taxon>
        <taxon>Peronosporales</taxon>
        <taxon>Peronosporaceae</taxon>
        <taxon>Peronosclerospora</taxon>
    </lineage>
</organism>
<accession>A0ACC0VIH2</accession>
<evidence type="ECO:0000313" key="1">
    <source>
        <dbReference type="EMBL" id="KAI9906234.1"/>
    </source>
</evidence>
<keyword evidence="2" id="KW-1185">Reference proteome</keyword>
<protein>
    <submittedName>
        <fullName evidence="1">Uncharacterized protein</fullName>
    </submittedName>
</protein>
<gene>
    <name evidence="1" type="ORF">PsorP6_003865</name>
</gene>
<evidence type="ECO:0000313" key="2">
    <source>
        <dbReference type="Proteomes" id="UP001163321"/>
    </source>
</evidence>